<sequence>MKDIIICKYMEKYTEARSSSNVIKIIQTLAENGEIIIENKSYPIEFGNLYFINCSKKYSVIPAQKDDYLQNTVMVSREFLDKLTELLDFTKETEDIFKNGYFLPVKHHKIIDDHFKKMSSVYNSEKAFSKALFTAKFLELLNYAVSSL</sequence>
<evidence type="ECO:0000313" key="1">
    <source>
        <dbReference type="EMBL" id="ACZ10444.1"/>
    </source>
</evidence>
<reference evidence="2" key="1">
    <citation type="submission" date="2009-09" db="EMBL/GenBank/DDBJ databases">
        <title>The complete chromosome of Sebaldella termitidis ATCC 33386.</title>
        <authorList>
            <consortium name="US DOE Joint Genome Institute (JGI-PGF)"/>
            <person name="Lucas S."/>
            <person name="Copeland A."/>
            <person name="Lapidus A."/>
            <person name="Glavina del Rio T."/>
            <person name="Dalin E."/>
            <person name="Tice H."/>
            <person name="Bruce D."/>
            <person name="Goodwin L."/>
            <person name="Pitluck S."/>
            <person name="Kyrpides N."/>
            <person name="Mavromatis K."/>
            <person name="Ivanova N."/>
            <person name="Mikhailova N."/>
            <person name="Sims D."/>
            <person name="Meincke L."/>
            <person name="Brettin T."/>
            <person name="Detter J.C."/>
            <person name="Han C."/>
            <person name="Larimer F."/>
            <person name="Land M."/>
            <person name="Hauser L."/>
            <person name="Markowitz V."/>
            <person name="Cheng J.F."/>
            <person name="Hugenholtz P."/>
            <person name="Woyke T."/>
            <person name="Wu D."/>
            <person name="Eisen J.A."/>
        </authorList>
    </citation>
    <scope>NUCLEOTIDE SEQUENCE [LARGE SCALE GENOMIC DNA]</scope>
    <source>
        <strain evidence="2">ATCC 33386 / NCTC 11300</strain>
    </source>
</reference>
<dbReference type="Proteomes" id="UP000000845">
    <property type="component" value="Chromosome"/>
</dbReference>
<dbReference type="eggNOG" id="ENOG50343DM">
    <property type="taxonomic scope" value="Bacteria"/>
</dbReference>
<dbReference type="AlphaFoldDB" id="D1ARF8"/>
<evidence type="ECO:0000313" key="2">
    <source>
        <dbReference type="Proteomes" id="UP000000845"/>
    </source>
</evidence>
<dbReference type="EMBL" id="CP001739">
    <property type="protein sequence ID" value="ACZ10444.1"/>
    <property type="molecule type" value="Genomic_DNA"/>
</dbReference>
<reference evidence="1 2" key="2">
    <citation type="journal article" date="2010" name="Stand. Genomic Sci.">
        <title>Complete genome sequence of Sebaldella termitidis type strain (NCTC 11300).</title>
        <authorList>
            <person name="Harmon-Smith M."/>
            <person name="Celia L."/>
            <person name="Chertkov O."/>
            <person name="Lapidus A."/>
            <person name="Copeland A."/>
            <person name="Glavina Del Rio T."/>
            <person name="Nolan M."/>
            <person name="Lucas S."/>
            <person name="Tice H."/>
            <person name="Cheng J.F."/>
            <person name="Han C."/>
            <person name="Detter J.C."/>
            <person name="Bruce D."/>
            <person name="Goodwin L."/>
            <person name="Pitluck S."/>
            <person name="Pati A."/>
            <person name="Liolios K."/>
            <person name="Ivanova N."/>
            <person name="Mavromatis K."/>
            <person name="Mikhailova N."/>
            <person name="Chen A."/>
            <person name="Palaniappan K."/>
            <person name="Land M."/>
            <person name="Hauser L."/>
            <person name="Chang Y.J."/>
            <person name="Jeffries C.D."/>
            <person name="Brettin T."/>
            <person name="Goker M."/>
            <person name="Beck B."/>
            <person name="Bristow J."/>
            <person name="Eisen J.A."/>
            <person name="Markowitz V."/>
            <person name="Hugenholtz P."/>
            <person name="Kyrpides N.C."/>
            <person name="Klenk H.P."/>
            <person name="Chen F."/>
        </authorList>
    </citation>
    <scope>NUCLEOTIDE SEQUENCE [LARGE SCALE GENOMIC DNA]</scope>
    <source>
        <strain evidence="2">ATCC 33386 / NCTC 11300</strain>
    </source>
</reference>
<accession>D1ARF8</accession>
<organism evidence="1 2">
    <name type="scientific">Sebaldella termitidis (strain ATCC 33386 / NCTC 11300)</name>
    <dbReference type="NCBI Taxonomy" id="526218"/>
    <lineage>
        <taxon>Bacteria</taxon>
        <taxon>Fusobacteriati</taxon>
        <taxon>Fusobacteriota</taxon>
        <taxon>Fusobacteriia</taxon>
        <taxon>Fusobacteriales</taxon>
        <taxon>Leptotrichiaceae</taxon>
        <taxon>Sebaldella</taxon>
    </lineage>
</organism>
<protein>
    <submittedName>
        <fullName evidence="1">Uncharacterized protein</fullName>
    </submittedName>
</protein>
<proteinExistence type="predicted"/>
<name>D1ARF8_SEBTE</name>
<gene>
    <name evidence="1" type="ordered locus">Sterm_3610</name>
</gene>
<dbReference type="RefSeq" id="WP_012863026.1">
    <property type="nucleotide sequence ID" value="NC_013517.1"/>
</dbReference>
<dbReference type="KEGG" id="str:Sterm_3610"/>
<dbReference type="HOGENOM" id="CLU_1757547_0_0_0"/>
<dbReference type="STRING" id="526218.Sterm_3610"/>
<keyword evidence="2" id="KW-1185">Reference proteome</keyword>